<protein>
    <recommendedName>
        <fullName evidence="2">PiggyBac transposable element-derived protein domain-containing protein</fullName>
    </recommendedName>
</protein>
<sequence>MQDEDILQVLGDGNDSDIECFDDSDDEEPFFDPAVLNNIGDLGLPEDPAENQRYDQVEGILVPDQSVPAPSSVVPTAKRPCRSGSRPSRWRVTSFEDKQHTYLERPMKSVRQPIDYVQDYFDDQFYEMVSTCTNLYYLRKTGSELKTTKSEIQKLFGIHILMRCIPFPRLPMY</sequence>
<dbReference type="AlphaFoldDB" id="A0AAV1L3R4"/>
<organism evidence="3 4">
    <name type="scientific">Parnassius mnemosyne</name>
    <name type="common">clouded apollo</name>
    <dbReference type="NCBI Taxonomy" id="213953"/>
    <lineage>
        <taxon>Eukaryota</taxon>
        <taxon>Metazoa</taxon>
        <taxon>Ecdysozoa</taxon>
        <taxon>Arthropoda</taxon>
        <taxon>Hexapoda</taxon>
        <taxon>Insecta</taxon>
        <taxon>Pterygota</taxon>
        <taxon>Neoptera</taxon>
        <taxon>Endopterygota</taxon>
        <taxon>Lepidoptera</taxon>
        <taxon>Glossata</taxon>
        <taxon>Ditrysia</taxon>
        <taxon>Papilionoidea</taxon>
        <taxon>Papilionidae</taxon>
        <taxon>Parnassiinae</taxon>
        <taxon>Parnassini</taxon>
        <taxon>Parnassius</taxon>
        <taxon>Driopa</taxon>
    </lineage>
</organism>
<evidence type="ECO:0000313" key="3">
    <source>
        <dbReference type="EMBL" id="CAK1588652.1"/>
    </source>
</evidence>
<reference evidence="3 4" key="1">
    <citation type="submission" date="2023-11" db="EMBL/GenBank/DDBJ databases">
        <authorList>
            <person name="Hedman E."/>
            <person name="Englund M."/>
            <person name="Stromberg M."/>
            <person name="Nyberg Akerstrom W."/>
            <person name="Nylinder S."/>
            <person name="Jareborg N."/>
            <person name="Kallberg Y."/>
            <person name="Kronander E."/>
        </authorList>
    </citation>
    <scope>NUCLEOTIDE SEQUENCE [LARGE SCALE GENOMIC DNA]</scope>
</reference>
<dbReference type="Proteomes" id="UP001314205">
    <property type="component" value="Unassembled WGS sequence"/>
</dbReference>
<keyword evidence="4" id="KW-1185">Reference proteome</keyword>
<dbReference type="Pfam" id="PF13843">
    <property type="entry name" value="DDE_Tnp_1_7"/>
    <property type="match status" value="1"/>
</dbReference>
<evidence type="ECO:0000313" key="4">
    <source>
        <dbReference type="Proteomes" id="UP001314205"/>
    </source>
</evidence>
<proteinExistence type="predicted"/>
<feature type="region of interest" description="Disordered" evidence="1">
    <location>
        <begin position="1"/>
        <end position="30"/>
    </location>
</feature>
<dbReference type="PANTHER" id="PTHR47272">
    <property type="entry name" value="DDE_TNP_1_7 DOMAIN-CONTAINING PROTEIN"/>
    <property type="match status" value="1"/>
</dbReference>
<accession>A0AAV1L3R4</accession>
<feature type="compositionally biased region" description="Acidic residues" evidence="1">
    <location>
        <begin position="14"/>
        <end position="30"/>
    </location>
</feature>
<gene>
    <name evidence="3" type="ORF">PARMNEM_LOCUS9262</name>
</gene>
<dbReference type="InterPro" id="IPR029526">
    <property type="entry name" value="PGBD"/>
</dbReference>
<name>A0AAV1L3R4_9NEOP</name>
<feature type="region of interest" description="Disordered" evidence="1">
    <location>
        <begin position="65"/>
        <end position="88"/>
    </location>
</feature>
<evidence type="ECO:0000259" key="2">
    <source>
        <dbReference type="Pfam" id="PF13843"/>
    </source>
</evidence>
<dbReference type="EMBL" id="CAVLGL010000082">
    <property type="protein sequence ID" value="CAK1588652.1"/>
    <property type="molecule type" value="Genomic_DNA"/>
</dbReference>
<comment type="caution">
    <text evidence="3">The sequence shown here is derived from an EMBL/GenBank/DDBJ whole genome shotgun (WGS) entry which is preliminary data.</text>
</comment>
<evidence type="ECO:0000256" key="1">
    <source>
        <dbReference type="SAM" id="MobiDB-lite"/>
    </source>
</evidence>
<feature type="domain" description="PiggyBac transposable element-derived protein" evidence="2">
    <location>
        <begin position="113"/>
        <end position="173"/>
    </location>
</feature>